<evidence type="ECO:0000256" key="1">
    <source>
        <dbReference type="ARBA" id="ARBA00001947"/>
    </source>
</evidence>
<dbReference type="FunFam" id="4.10.1060.10:FF:000003">
    <property type="entry name" value="E3 SUMO-protein ligase RanBP2"/>
    <property type="match status" value="1"/>
</dbReference>
<dbReference type="GO" id="GO:0006606">
    <property type="term" value="P:protein import into nucleus"/>
    <property type="evidence" value="ECO:0007669"/>
    <property type="project" value="TreeGrafter"/>
</dbReference>
<keyword evidence="13" id="KW-0906">Nuclear pore complex</keyword>
<evidence type="ECO:0000313" key="24">
    <source>
        <dbReference type="Proteomes" id="UP000037069"/>
    </source>
</evidence>
<feature type="compositionally biased region" description="Low complexity" evidence="21">
    <location>
        <begin position="710"/>
        <end position="719"/>
    </location>
</feature>
<evidence type="ECO:0000256" key="15">
    <source>
        <dbReference type="ARBA" id="ARBA00023242"/>
    </source>
</evidence>
<accession>A0A0L0CM48</accession>
<keyword evidence="11" id="KW-0811">Translocation</keyword>
<evidence type="ECO:0000256" key="14">
    <source>
        <dbReference type="ARBA" id="ARBA00023136"/>
    </source>
</evidence>
<keyword evidence="14" id="KW-0472">Membrane</keyword>
<evidence type="ECO:0000256" key="4">
    <source>
        <dbReference type="ARBA" id="ARBA00022448"/>
    </source>
</evidence>
<feature type="region of interest" description="Disordered" evidence="21">
    <location>
        <begin position="701"/>
        <end position="755"/>
    </location>
</feature>
<feature type="region of interest" description="Disordered" evidence="21">
    <location>
        <begin position="1"/>
        <end position="25"/>
    </location>
</feature>
<dbReference type="PANTHER" id="PTHR23193:SF23">
    <property type="entry name" value="NUCLEAR PORE COMPLEX PROTEIN NUP153"/>
    <property type="match status" value="1"/>
</dbReference>
<feature type="domain" description="RanBP2-type" evidence="22">
    <location>
        <begin position="1009"/>
        <end position="1038"/>
    </location>
</feature>
<dbReference type="Gene3D" id="4.10.1060.10">
    <property type="entry name" value="Zinc finger, RanBP2-type"/>
    <property type="match status" value="4"/>
</dbReference>
<feature type="domain" description="RanBP2-type" evidence="22">
    <location>
        <begin position="1137"/>
        <end position="1166"/>
    </location>
</feature>
<feature type="compositionally biased region" description="Low complexity" evidence="21">
    <location>
        <begin position="1690"/>
        <end position="1702"/>
    </location>
</feature>
<comment type="caution">
    <text evidence="23">The sequence shown here is derived from an EMBL/GenBank/DDBJ whole genome shotgun (WGS) entry which is preliminary data.</text>
</comment>
<gene>
    <name evidence="23" type="ORF">FF38_03094</name>
</gene>
<feature type="compositionally biased region" description="Low complexity" evidence="21">
    <location>
        <begin position="1320"/>
        <end position="1329"/>
    </location>
</feature>
<keyword evidence="6" id="KW-0677">Repeat</keyword>
<evidence type="ECO:0000256" key="16">
    <source>
        <dbReference type="ARBA" id="ARBA00060842"/>
    </source>
</evidence>
<evidence type="ECO:0000256" key="7">
    <source>
        <dbReference type="ARBA" id="ARBA00022771"/>
    </source>
</evidence>
<dbReference type="GO" id="GO:0017056">
    <property type="term" value="F:structural constituent of nuclear pore"/>
    <property type="evidence" value="ECO:0007669"/>
    <property type="project" value="TreeGrafter"/>
</dbReference>
<keyword evidence="5" id="KW-0479">Metal-binding</keyword>
<evidence type="ECO:0000256" key="19">
    <source>
        <dbReference type="ARBA" id="ARBA00079437"/>
    </source>
</evidence>
<evidence type="ECO:0000256" key="8">
    <source>
        <dbReference type="ARBA" id="ARBA00022816"/>
    </source>
</evidence>
<feature type="region of interest" description="Disordered" evidence="21">
    <location>
        <begin position="910"/>
        <end position="941"/>
    </location>
</feature>
<evidence type="ECO:0000256" key="18">
    <source>
        <dbReference type="ARBA" id="ARBA00078197"/>
    </source>
</evidence>
<keyword evidence="24" id="KW-1185">Reference proteome</keyword>
<feature type="compositionally biased region" description="Acidic residues" evidence="21">
    <location>
        <begin position="125"/>
        <end position="141"/>
    </location>
</feature>
<feature type="compositionally biased region" description="Polar residues" evidence="21">
    <location>
        <begin position="1911"/>
        <end position="1921"/>
    </location>
</feature>
<dbReference type="Pfam" id="PF00641">
    <property type="entry name" value="Zn_ribbon_RanBP"/>
    <property type="match status" value="3"/>
</dbReference>
<feature type="region of interest" description="Disordered" evidence="21">
    <location>
        <begin position="1597"/>
        <end position="1621"/>
    </location>
</feature>
<evidence type="ECO:0000256" key="21">
    <source>
        <dbReference type="SAM" id="MobiDB-lite"/>
    </source>
</evidence>
<organism evidence="23 24">
    <name type="scientific">Lucilia cuprina</name>
    <name type="common">Green bottle fly</name>
    <name type="synonym">Australian sheep blowfly</name>
    <dbReference type="NCBI Taxonomy" id="7375"/>
    <lineage>
        <taxon>Eukaryota</taxon>
        <taxon>Metazoa</taxon>
        <taxon>Ecdysozoa</taxon>
        <taxon>Arthropoda</taxon>
        <taxon>Hexapoda</taxon>
        <taxon>Insecta</taxon>
        <taxon>Pterygota</taxon>
        <taxon>Neoptera</taxon>
        <taxon>Endopterygota</taxon>
        <taxon>Diptera</taxon>
        <taxon>Brachycera</taxon>
        <taxon>Muscomorpha</taxon>
        <taxon>Oestroidea</taxon>
        <taxon>Calliphoridae</taxon>
        <taxon>Luciliinae</taxon>
        <taxon>Lucilia</taxon>
    </lineage>
</organism>
<feature type="region of interest" description="Disordered" evidence="21">
    <location>
        <begin position="978"/>
        <end position="997"/>
    </location>
</feature>
<feature type="compositionally biased region" description="Low complexity" evidence="21">
    <location>
        <begin position="1607"/>
        <end position="1621"/>
    </location>
</feature>
<keyword evidence="12" id="KW-0238">DNA-binding</keyword>
<evidence type="ECO:0000256" key="17">
    <source>
        <dbReference type="ARBA" id="ARBA00068609"/>
    </source>
</evidence>
<feature type="region of interest" description="Disordered" evidence="21">
    <location>
        <begin position="2194"/>
        <end position="2224"/>
    </location>
</feature>
<feature type="compositionally biased region" description="Polar residues" evidence="21">
    <location>
        <begin position="183"/>
        <end position="197"/>
    </location>
</feature>
<dbReference type="OMA" id="SASEWEC"/>
<keyword evidence="9" id="KW-0862">Zinc</keyword>
<dbReference type="GO" id="GO:0008139">
    <property type="term" value="F:nuclear localization sequence binding"/>
    <property type="evidence" value="ECO:0007669"/>
    <property type="project" value="TreeGrafter"/>
</dbReference>
<feature type="compositionally biased region" description="Polar residues" evidence="21">
    <location>
        <begin position="2194"/>
        <end position="2205"/>
    </location>
</feature>
<keyword evidence="8" id="KW-0509">mRNA transport</keyword>
<feature type="domain" description="RanBP2-type" evidence="22">
    <location>
        <begin position="1061"/>
        <end position="1090"/>
    </location>
</feature>
<feature type="compositionally biased region" description="Acidic residues" evidence="21">
    <location>
        <begin position="89"/>
        <end position="99"/>
    </location>
</feature>
<feature type="compositionally biased region" description="Low complexity" evidence="21">
    <location>
        <begin position="2206"/>
        <end position="2224"/>
    </location>
</feature>
<dbReference type="GO" id="GO:0005643">
    <property type="term" value="C:nuclear pore"/>
    <property type="evidence" value="ECO:0007669"/>
    <property type="project" value="UniProtKB-SubCell"/>
</dbReference>
<feature type="region of interest" description="Disordered" evidence="21">
    <location>
        <begin position="1896"/>
        <end position="1921"/>
    </location>
</feature>
<evidence type="ECO:0000256" key="20">
    <source>
        <dbReference type="PROSITE-ProRule" id="PRU00322"/>
    </source>
</evidence>
<proteinExistence type="inferred from homology"/>
<evidence type="ECO:0000256" key="11">
    <source>
        <dbReference type="ARBA" id="ARBA00023010"/>
    </source>
</evidence>
<feature type="compositionally biased region" description="Basic and acidic residues" evidence="21">
    <location>
        <begin position="340"/>
        <end position="355"/>
    </location>
</feature>
<dbReference type="OrthoDB" id="79830at2759"/>
<evidence type="ECO:0000313" key="23">
    <source>
        <dbReference type="EMBL" id="KNC32519.1"/>
    </source>
</evidence>
<feature type="region of interest" description="Disordered" evidence="21">
    <location>
        <begin position="1557"/>
        <end position="1577"/>
    </location>
</feature>
<dbReference type="InterPro" id="IPR026054">
    <property type="entry name" value="Nucleoporin"/>
</dbReference>
<dbReference type="InterPro" id="IPR036443">
    <property type="entry name" value="Znf_RanBP2_sf"/>
</dbReference>
<evidence type="ECO:0000256" key="5">
    <source>
        <dbReference type="ARBA" id="ARBA00022723"/>
    </source>
</evidence>
<keyword evidence="15" id="KW-0539">Nucleus</keyword>
<evidence type="ECO:0000256" key="13">
    <source>
        <dbReference type="ARBA" id="ARBA00023132"/>
    </source>
</evidence>
<dbReference type="GO" id="GO:0003677">
    <property type="term" value="F:DNA binding"/>
    <property type="evidence" value="ECO:0007669"/>
    <property type="project" value="UniProtKB-KW"/>
</dbReference>
<dbReference type="GO" id="GO:0008270">
    <property type="term" value="F:zinc ion binding"/>
    <property type="evidence" value="ECO:0007669"/>
    <property type="project" value="UniProtKB-KW"/>
</dbReference>
<feature type="region of interest" description="Disordered" evidence="21">
    <location>
        <begin position="89"/>
        <end position="207"/>
    </location>
</feature>
<feature type="compositionally biased region" description="Low complexity" evidence="21">
    <location>
        <begin position="1557"/>
        <end position="1573"/>
    </location>
</feature>
<evidence type="ECO:0000256" key="2">
    <source>
        <dbReference type="ARBA" id="ARBA00004126"/>
    </source>
</evidence>
<dbReference type="Proteomes" id="UP000037069">
    <property type="component" value="Unassembled WGS sequence"/>
</dbReference>
<dbReference type="PROSITE" id="PS50199">
    <property type="entry name" value="ZF_RANBP2_2"/>
    <property type="match status" value="4"/>
</dbReference>
<feature type="compositionally biased region" description="Polar residues" evidence="21">
    <location>
        <begin position="358"/>
        <end position="371"/>
    </location>
</feature>
<evidence type="ECO:0000256" key="6">
    <source>
        <dbReference type="ARBA" id="ARBA00022737"/>
    </source>
</evidence>
<dbReference type="PROSITE" id="PS01358">
    <property type="entry name" value="ZF_RANBP2_1"/>
    <property type="match status" value="4"/>
</dbReference>
<comment type="similarity">
    <text evidence="16">Belongs to the NUP153 family.</text>
</comment>
<evidence type="ECO:0000259" key="22">
    <source>
        <dbReference type="PROSITE" id="PS50199"/>
    </source>
</evidence>
<comment type="subcellular location">
    <subcellularLocation>
        <location evidence="2">Nucleus membrane</location>
    </subcellularLocation>
    <subcellularLocation>
        <location evidence="3">Nucleus</location>
        <location evidence="3">Nuclear pore complex</location>
    </subcellularLocation>
</comment>
<feature type="region of interest" description="Disordered" evidence="21">
    <location>
        <begin position="1682"/>
        <end position="1702"/>
    </location>
</feature>
<evidence type="ECO:0000256" key="9">
    <source>
        <dbReference type="ARBA" id="ARBA00022833"/>
    </source>
</evidence>
<dbReference type="GO" id="GO:0031965">
    <property type="term" value="C:nuclear membrane"/>
    <property type="evidence" value="ECO:0007669"/>
    <property type="project" value="UniProtKB-SubCell"/>
</dbReference>
<name>A0A0L0CM48_LUCCU</name>
<dbReference type="FunFam" id="4.10.1060.10:FF:000001">
    <property type="entry name" value="Nuclear pore complex protein Nup153"/>
    <property type="match status" value="2"/>
</dbReference>
<dbReference type="SUPFAM" id="SSF90209">
    <property type="entry name" value="Ran binding protein zinc finger-like"/>
    <property type="match status" value="4"/>
</dbReference>
<keyword evidence="10" id="KW-0653">Protein transport</keyword>
<feature type="compositionally biased region" description="Low complexity" evidence="21">
    <location>
        <begin position="1296"/>
        <end position="1308"/>
    </location>
</feature>
<dbReference type="GO" id="GO:0051028">
    <property type="term" value="P:mRNA transport"/>
    <property type="evidence" value="ECO:0007669"/>
    <property type="project" value="UniProtKB-KW"/>
</dbReference>
<feature type="compositionally biased region" description="Basic and acidic residues" evidence="21">
    <location>
        <begin position="100"/>
        <end position="111"/>
    </location>
</feature>
<sequence>MSEYANDESSSPPRHGSGDANLHNISMEDAANNSIIGKVKSRVSSILPNRLSKWFSPSAKLQNDSLNGSICGSNTNTLQTRRRRRIEIEDEDNYEDEEDVQRPGEYEENNHRLYVKQSHNREREIEVDDDDDDSQNSDDEYNSNNSNKQTRRDLNVERQPPAKRSRLNIDVRDSPLITRHQPLLSSTPAVGSSYLRNSGSTTSASRSSYQRYTNLNLYGNQSKKEPAFNFGQQKDSKPLNTDIIDLISNPSYEHDDKLAEASNTYGGSRSGISSRKSLNIPSSASTLTSVERVYATVAHLKRQPLSTAKADLSATHTVGIPPRRTSTTIHEVEDQESEDQDKVQSSDGTEKREELLESNANTCNGGSNNFTVNKRQKLINGTGLKAATLPESNEAILIDSASESGESAMDVMKTNSSNKQQRKTGLFNMSAAGATNTRNSSRTSSFGNGLNFYSHLEGRKSLFSGPNHGISNPLNNSTLSLTSLNRRQFNASIYGSTSALSDSRLLNTFSPFYKGKTTYGGAAAYNKYTAGAGASSVRITPTLIRPTSSLSTLSSNTSMGNNVNTQIGDNSTISSTAKRILDLINDFATPLSEAKKMASSLKSNPNLQIPPQAKGRLNESDLNASRAMRLSQVRTPYTRPAVILQPSGNASGRGTAGGLMPPIKELQVPTMSQLLQMKKIQNTTEKARKIAQNSLVNSGTSEYTLPEVATTKTNTNNDQDQQKHTNKIRNKVTNSLRPSAATKDLQDEEPPPPVNLPNIAFPLMQSVPKIDIQLNKPSVTSNNTLECKTSNAARTESSKINSFVFNNTPTKTATQTSASIDSKKIPPVPTQSMNTISSTHKTTTNTFKFSEPLQIVGVSTPTQSVTKNDIDKYKFSPPLDVVVTPTSTSVKQHNPQPKQPQLKEGSCLDALSKPFTLPPTTPKTNMPDQTSSINGSLNASSGFGNQFKKSSNEWECDACMIRNKSDANKCVACETPRTQKSSTNQQPTNTPLSFNASTTSTFGQQFKKSSNEWECDACMIRNKQDATKCVACETPRKGAAQQSTTALPAIKNSFGDAFKPKSGTWECETCMISNKNEANECIACQTKKPGATGTTSTTTAAPATQFKFGFSSATGTGIANANSNADVGFKTLAAQQKASKWECDACMTRNDANRTKCACCEQPKPGATSAEPTNSSSTKFQFGATAASKFSFGFGTGANVPKEDDLRKGLASKTEDSVKTASVPAQGGFQFGIKPISSTTSESKKDETDANTKITGFKFGAGPASTTVVTKVSETSAVSSAPTGFVFGSKPLTTTTTATTKSTPALSSDTAASTPSVKFTLPPTTTNTTVSNNEKPTGVAAPTFGFGASTASSTTGGFSFGTKIETVKPTATVNEEKKSLESFAFKAPTTISATPPKSSGFVFGSSTINSSSTVAATTVSSSITTTSSTSATTTTSSTITAAVKPMFTFGSSSATTPAANTQATTGFGGFNFGSNSASNAAATTTTANTLFAAVTSTSTISTTANLTSTTSLSTSSTTTTTPASTNIFGSFGGGGGTSNASATPIFGSSINPPANNNLTTVSSSTNNSTSANTPQFGTFGSKTTSNVFGSFGGAGGNNSTLVKPKETSTSQSSQSNSGGFVFGSNAMNNSAAATTASAGSVTSTSTTWPKNSFVFGSAASNTPSTNSAVAANTNENKEVAKPSVFGSFGSSSTSTTNQQQTSSIFGVPATASNAAASGPTNSSTNLFGSNSAPAATSIFGANSSGNAATPTPAFGSSPFGGAASSTSATPTFGSTAASGPTTFGGFGAATNNTTTNTTEVKKPEAAFNFGAAPATQNTSGGFNFGSSASTTKPAFNFGGTTTTQQPTFNFTGTAESQNSTKPFQFGATPSAPVFNFNRGALEGTPNAPFQFNAGAAPASANARSPNSTASKTENTCTDKTSNTTVENIIKANANSSVDRSQQNKHEQTGLCLRQNIISSRINKKELKLQCQQQKQQLDDIIFSKTLFNKETDDASRRESSCSGLNTADVASNRQLLQTNRFSKDVSRKTPEDPMNSLKQKNKILLNKYKLIRKPSSIATASASATAKGKEGTTKELIVHSGGNGGLQQTKTKRVVKMRTTVSPIKLNYYRKINNASINETHKGAVEAEEKNKHIFKNKLLTSSVTGTTSPTQSNFSSVLFKSPRRKVQMIVSDNTSKPKKFQETKSRYSLVINKPNTSVYTNPKNSSKTTATFPKTTTTEEPSS</sequence>
<feature type="region of interest" description="Disordered" evidence="21">
    <location>
        <begin position="312"/>
        <end position="371"/>
    </location>
</feature>
<comment type="cofactor">
    <cofactor evidence="1">
        <name>Zn(2+)</name>
        <dbReference type="ChEBI" id="CHEBI:29105"/>
    </cofactor>
</comment>
<dbReference type="InterPro" id="IPR001876">
    <property type="entry name" value="Znf_RanBP2"/>
</dbReference>
<dbReference type="STRING" id="7375.A0A0L0CM48"/>
<feature type="region of interest" description="Disordered" evidence="21">
    <location>
        <begin position="1296"/>
        <end position="1336"/>
    </location>
</feature>
<evidence type="ECO:0000256" key="12">
    <source>
        <dbReference type="ARBA" id="ARBA00023125"/>
    </source>
</evidence>
<dbReference type="PANTHER" id="PTHR23193">
    <property type="entry name" value="NUCLEAR PORE COMPLEX PROTEIN NUP"/>
    <property type="match status" value="1"/>
</dbReference>
<feature type="compositionally biased region" description="Low complexity" evidence="21">
    <location>
        <begin position="198"/>
        <end position="207"/>
    </location>
</feature>
<keyword evidence="7 20" id="KW-0863">Zinc-finger</keyword>
<dbReference type="SMART" id="SM00547">
    <property type="entry name" value="ZnF_RBZ"/>
    <property type="match status" value="4"/>
</dbReference>
<feature type="domain" description="RanBP2-type" evidence="22">
    <location>
        <begin position="950"/>
        <end position="979"/>
    </location>
</feature>
<protein>
    <recommendedName>
        <fullName evidence="17">Nuclear pore complex protein Nup153</fullName>
    </recommendedName>
    <alternativeName>
        <fullName evidence="19">153 kDa nucleoporin</fullName>
    </alternativeName>
    <alternativeName>
        <fullName evidence="18">Nucleoporin Nup153</fullName>
    </alternativeName>
</protein>
<reference evidence="23 24" key="1">
    <citation type="journal article" date="2015" name="Nat. Commun.">
        <title>Lucilia cuprina genome unlocks parasitic fly biology to underpin future interventions.</title>
        <authorList>
            <person name="Anstead C.A."/>
            <person name="Korhonen P.K."/>
            <person name="Young N.D."/>
            <person name="Hall R.S."/>
            <person name="Jex A.R."/>
            <person name="Murali S.C."/>
            <person name="Hughes D.S."/>
            <person name="Lee S.F."/>
            <person name="Perry T."/>
            <person name="Stroehlein A.J."/>
            <person name="Ansell B.R."/>
            <person name="Breugelmans B."/>
            <person name="Hofmann A."/>
            <person name="Qu J."/>
            <person name="Dugan S."/>
            <person name="Lee S.L."/>
            <person name="Chao H."/>
            <person name="Dinh H."/>
            <person name="Han Y."/>
            <person name="Doddapaneni H.V."/>
            <person name="Worley K.C."/>
            <person name="Muzny D.M."/>
            <person name="Ioannidis P."/>
            <person name="Waterhouse R.M."/>
            <person name="Zdobnov E.M."/>
            <person name="James P.J."/>
            <person name="Bagnall N.H."/>
            <person name="Kotze A.C."/>
            <person name="Gibbs R.A."/>
            <person name="Richards S."/>
            <person name="Batterham P."/>
            <person name="Gasser R.B."/>
        </authorList>
    </citation>
    <scope>NUCLEOTIDE SEQUENCE [LARGE SCALE GENOMIC DNA]</scope>
    <source>
        <strain evidence="23 24">LS</strain>
        <tissue evidence="23">Full body</tissue>
    </source>
</reference>
<dbReference type="GO" id="GO:0006405">
    <property type="term" value="P:RNA export from nucleus"/>
    <property type="evidence" value="ECO:0007669"/>
    <property type="project" value="TreeGrafter"/>
</dbReference>
<feature type="compositionally biased region" description="Polar residues" evidence="21">
    <location>
        <begin position="926"/>
        <end position="941"/>
    </location>
</feature>
<keyword evidence="4" id="KW-0813">Transport</keyword>
<dbReference type="EMBL" id="JRES01000302">
    <property type="protein sequence ID" value="KNC32519.1"/>
    <property type="molecule type" value="Genomic_DNA"/>
</dbReference>
<evidence type="ECO:0000256" key="3">
    <source>
        <dbReference type="ARBA" id="ARBA00004567"/>
    </source>
</evidence>
<evidence type="ECO:0000256" key="10">
    <source>
        <dbReference type="ARBA" id="ARBA00022927"/>
    </source>
</evidence>
<feature type="region of interest" description="Disordered" evidence="21">
    <location>
        <begin position="814"/>
        <end position="836"/>
    </location>
</feature>
<feature type="compositionally biased region" description="Low complexity" evidence="21">
    <location>
        <begin position="1896"/>
        <end position="1910"/>
    </location>
</feature>